<dbReference type="InterPro" id="IPR019771">
    <property type="entry name" value="F-actin_capping_bsu_CS"/>
</dbReference>
<dbReference type="GO" id="GO:0030036">
    <property type="term" value="P:actin cytoskeleton organization"/>
    <property type="evidence" value="ECO:0007669"/>
    <property type="project" value="InterPro"/>
</dbReference>
<keyword evidence="4 8" id="KW-0117">Actin capping</keyword>
<comment type="caution">
    <text evidence="9">The sequence shown here is derived from an EMBL/GenBank/DDBJ whole genome shotgun (WGS) entry which is preliminary data.</text>
</comment>
<evidence type="ECO:0000256" key="6">
    <source>
        <dbReference type="ARBA" id="ARBA00023203"/>
    </source>
</evidence>
<dbReference type="Gene3D" id="3.90.1150.210">
    <property type="entry name" value="F-actin capping protein, beta subunit"/>
    <property type="match status" value="1"/>
</dbReference>
<gene>
    <name evidence="9" type="ORF">C361_01280</name>
</gene>
<evidence type="ECO:0000256" key="7">
    <source>
        <dbReference type="ARBA" id="ARBA00023212"/>
    </source>
</evidence>
<dbReference type="GO" id="GO:0051016">
    <property type="term" value="P:barbed-end actin filament capping"/>
    <property type="evidence" value="ECO:0007669"/>
    <property type="project" value="UniProtKB-UniRule"/>
</dbReference>
<protein>
    <recommendedName>
        <fullName evidence="3 8">F-actin-capping protein subunit beta</fullName>
    </recommendedName>
</protein>
<evidence type="ECO:0000256" key="2">
    <source>
        <dbReference type="ARBA" id="ARBA00006039"/>
    </source>
</evidence>
<comment type="subcellular location">
    <subcellularLocation>
        <location evidence="1 8">Cytoplasm</location>
        <location evidence="1 8">Cytoskeleton</location>
    </subcellularLocation>
</comment>
<reference evidence="9 10" key="1">
    <citation type="submission" date="2017-06" db="EMBL/GenBank/DDBJ databases">
        <title>Global population genomics of the pathogenic fungus Cryptococcus neoformans var. grubii.</title>
        <authorList>
            <person name="Cuomo C."/>
            <person name="Litvintseva A."/>
            <person name="Chen Y."/>
            <person name="Young S."/>
            <person name="Zeng Q."/>
            <person name="Chapman S."/>
            <person name="Gujja S."/>
            <person name="Saif S."/>
            <person name="Birren B."/>
        </authorList>
    </citation>
    <scope>NUCLEOTIDE SEQUENCE [LARGE SCALE GENOMIC DNA]</scope>
    <source>
        <strain evidence="9 10">Tu259-1</strain>
    </source>
</reference>
<dbReference type="GO" id="GO:0000902">
    <property type="term" value="P:cell morphogenesis"/>
    <property type="evidence" value="ECO:0007669"/>
    <property type="project" value="TreeGrafter"/>
</dbReference>
<dbReference type="AlphaFoldDB" id="A0A854QJQ1"/>
<evidence type="ECO:0000256" key="3">
    <source>
        <dbReference type="ARBA" id="ARBA00021859"/>
    </source>
</evidence>
<dbReference type="GO" id="GO:0051015">
    <property type="term" value="F:actin filament binding"/>
    <property type="evidence" value="ECO:0007669"/>
    <property type="project" value="UniProtKB-ARBA"/>
</dbReference>
<evidence type="ECO:0000256" key="4">
    <source>
        <dbReference type="ARBA" id="ARBA00022467"/>
    </source>
</evidence>
<keyword evidence="5 8" id="KW-0963">Cytoplasm</keyword>
<dbReference type="PRINTS" id="PR00192">
    <property type="entry name" value="FACTINCAPB"/>
</dbReference>
<evidence type="ECO:0000256" key="5">
    <source>
        <dbReference type="ARBA" id="ARBA00022490"/>
    </source>
</evidence>
<comment type="function">
    <text evidence="8">F-actin-capping proteins bind in a Ca(2+)-independent manner to the fast growing ends of actin filaments (barbed end) thereby blocking the exchange of subunits at these ends. Unlike other capping proteins (such as gelsolin and severin), these proteins do not sever actin filaments.</text>
</comment>
<dbReference type="FunFam" id="1.20.58.570:FF:000001">
    <property type="entry name" value="F-actin-capping protein subunit beta"/>
    <property type="match status" value="1"/>
</dbReference>
<dbReference type="InterPro" id="IPR042276">
    <property type="entry name" value="CapZ_alpha/beta_2"/>
</dbReference>
<dbReference type="GO" id="GO:0008290">
    <property type="term" value="C:F-actin capping protein complex"/>
    <property type="evidence" value="ECO:0007669"/>
    <property type="project" value="UniProtKB-UniRule"/>
</dbReference>
<evidence type="ECO:0000313" key="10">
    <source>
        <dbReference type="Proteomes" id="UP000199727"/>
    </source>
</evidence>
<evidence type="ECO:0000256" key="1">
    <source>
        <dbReference type="ARBA" id="ARBA00004245"/>
    </source>
</evidence>
<dbReference type="OrthoDB" id="9979678at2759"/>
<sequence length="321" mass="35585">MTLIEATTTKQLMEKTTSTAISTKAIHKMADQDQTFDSLLDLLRRLPPTRVEENVKTLCDLAPEYADDLLGNVDQPLKVLVDEDKGREFLGCDYNRDGDSFRSPWTNNYLPEPVPGPTPSPPLRELEVQLNAAFDTYREMYFEGGVSSVYLWDLDDEPQGKEMNFAGVVLVKKSLQSQSDVPTASGGSWDSLHVFECHERGRSAKYKLTSTVMLVLETATLAKAESKGLEDSEGKGGVTLSGSMTRQAEIDYPLTTPQGHISNIGRIVEDMEIKMRNLLSAVYFGKTKDVINELRSRSGLEAKSKEDLLRAELAGKLGGRK</sequence>
<organism evidence="9 10">
    <name type="scientific">Cryptococcus neoformans Tu259-1</name>
    <dbReference type="NCBI Taxonomy" id="1230072"/>
    <lineage>
        <taxon>Eukaryota</taxon>
        <taxon>Fungi</taxon>
        <taxon>Dikarya</taxon>
        <taxon>Basidiomycota</taxon>
        <taxon>Agaricomycotina</taxon>
        <taxon>Tremellomycetes</taxon>
        <taxon>Tremellales</taxon>
        <taxon>Cryptococcaceae</taxon>
        <taxon>Cryptococcus</taxon>
        <taxon>Cryptococcus neoformans species complex</taxon>
    </lineage>
</organism>
<dbReference type="GO" id="GO:0005737">
    <property type="term" value="C:cytoplasm"/>
    <property type="evidence" value="ECO:0007669"/>
    <property type="project" value="InterPro"/>
</dbReference>
<name>A0A854QJQ1_CRYNE</name>
<proteinExistence type="inferred from homology"/>
<comment type="similarity">
    <text evidence="2 8">Belongs to the F-actin-capping protein beta subunit family.</text>
</comment>
<dbReference type="PANTHER" id="PTHR10619">
    <property type="entry name" value="F-ACTIN-CAPPING PROTEIN SUBUNIT BETA"/>
    <property type="match status" value="1"/>
</dbReference>
<keyword evidence="6 8" id="KW-0009">Actin-binding</keyword>
<dbReference type="EMBL" id="AMKT01000024">
    <property type="protein sequence ID" value="OXG26521.1"/>
    <property type="molecule type" value="Genomic_DNA"/>
</dbReference>
<dbReference type="InterPro" id="IPR037282">
    <property type="entry name" value="CapZ_alpha/beta"/>
</dbReference>
<evidence type="ECO:0000256" key="8">
    <source>
        <dbReference type="RuleBase" id="RU365078"/>
    </source>
</evidence>
<dbReference type="Proteomes" id="UP000199727">
    <property type="component" value="Unassembled WGS sequence"/>
</dbReference>
<dbReference type="FunFam" id="3.90.1150.210:FF:000008">
    <property type="entry name" value="F-actin-capping protein subunit beta"/>
    <property type="match status" value="1"/>
</dbReference>
<dbReference type="Pfam" id="PF01115">
    <property type="entry name" value="F_actin_cap_B"/>
    <property type="match status" value="1"/>
</dbReference>
<accession>A0A854QJQ1</accession>
<dbReference type="PANTHER" id="PTHR10619:SF0">
    <property type="entry name" value="F-ACTIN-CAPPING PROTEIN SUBUNIT BETA ISOFORMS 1 AND 2"/>
    <property type="match status" value="1"/>
</dbReference>
<keyword evidence="7 8" id="KW-0206">Cytoskeleton</keyword>
<dbReference type="InterPro" id="IPR001698">
    <property type="entry name" value="CAPZB"/>
</dbReference>
<dbReference type="SUPFAM" id="SSF90096">
    <property type="entry name" value="Subunits of heterodimeric actin filament capping protein Capz"/>
    <property type="match status" value="1"/>
</dbReference>
<dbReference type="Gene3D" id="1.20.58.570">
    <property type="match status" value="1"/>
</dbReference>
<comment type="subunit">
    <text evidence="8">Heterodimer of an alpha and a beta subunit.</text>
</comment>
<dbReference type="InterPro" id="IPR043175">
    <property type="entry name" value="CAPZB_N"/>
</dbReference>
<evidence type="ECO:0000313" key="9">
    <source>
        <dbReference type="EMBL" id="OXG26521.1"/>
    </source>
</evidence>
<dbReference type="PROSITE" id="PS00231">
    <property type="entry name" value="F_ACTIN_CAPPING_BETA"/>
    <property type="match status" value="1"/>
</dbReference>